<evidence type="ECO:0000256" key="5">
    <source>
        <dbReference type="ARBA" id="ARBA00022737"/>
    </source>
</evidence>
<keyword evidence="7" id="KW-0496">Mitochondrion</keyword>
<dbReference type="GO" id="GO:1990575">
    <property type="term" value="P:mitochondrial L-ornithine transmembrane transport"/>
    <property type="evidence" value="ECO:0007669"/>
    <property type="project" value="TreeGrafter"/>
</dbReference>
<dbReference type="AlphaFoldDB" id="A0A507C599"/>
<evidence type="ECO:0000256" key="6">
    <source>
        <dbReference type="ARBA" id="ARBA00022989"/>
    </source>
</evidence>
<dbReference type="OrthoDB" id="2139348at2759"/>
<evidence type="ECO:0000256" key="7">
    <source>
        <dbReference type="ARBA" id="ARBA00023128"/>
    </source>
</evidence>
<proteinExistence type="inferred from homology"/>
<evidence type="ECO:0000256" key="1">
    <source>
        <dbReference type="ARBA" id="ARBA00004225"/>
    </source>
</evidence>
<dbReference type="GO" id="GO:0031966">
    <property type="term" value="C:mitochondrial membrane"/>
    <property type="evidence" value="ECO:0007669"/>
    <property type="project" value="UniProtKB-SubCell"/>
</dbReference>
<dbReference type="RefSeq" id="XP_031025339.1">
    <property type="nucleotide sequence ID" value="XM_031168649.1"/>
</dbReference>
<gene>
    <name evidence="12" type="ORF">SmJEL517_g02721</name>
</gene>
<dbReference type="GO" id="GO:0000064">
    <property type="term" value="F:L-ornithine transmembrane transporter activity"/>
    <property type="evidence" value="ECO:0007669"/>
    <property type="project" value="TreeGrafter"/>
</dbReference>
<dbReference type="InterPro" id="IPR050567">
    <property type="entry name" value="Mitochondrial_Carrier"/>
</dbReference>
<dbReference type="InterPro" id="IPR018108">
    <property type="entry name" value="MCP_transmembrane"/>
</dbReference>
<protein>
    <submittedName>
        <fullName evidence="12">Uncharacterized protein</fullName>
    </submittedName>
</protein>
<feature type="repeat" description="Solcar" evidence="9">
    <location>
        <begin position="133"/>
        <end position="283"/>
    </location>
</feature>
<dbReference type="EMBL" id="QEAO01000012">
    <property type="protein sequence ID" value="TPX34661.1"/>
    <property type="molecule type" value="Genomic_DNA"/>
</dbReference>
<reference evidence="12 13" key="1">
    <citation type="journal article" date="2019" name="Sci. Rep.">
        <title>Comparative genomics of chytrid fungi reveal insights into the obligate biotrophic and pathogenic lifestyle of Synchytrium endobioticum.</title>
        <authorList>
            <person name="van de Vossenberg B.T.L.H."/>
            <person name="Warris S."/>
            <person name="Nguyen H.D.T."/>
            <person name="van Gent-Pelzer M.P.E."/>
            <person name="Joly D.L."/>
            <person name="van de Geest H.C."/>
            <person name="Bonants P.J.M."/>
            <person name="Smith D.S."/>
            <person name="Levesque C.A."/>
            <person name="van der Lee T.A.J."/>
        </authorList>
    </citation>
    <scope>NUCLEOTIDE SEQUENCE [LARGE SCALE GENOMIC DNA]</scope>
    <source>
        <strain evidence="12 13">JEL517</strain>
    </source>
</reference>
<keyword evidence="4 9" id="KW-0812">Transmembrane</keyword>
<comment type="similarity">
    <text evidence="2 10">Belongs to the mitochondrial carrier (TC 2.A.29) family.</text>
</comment>
<feature type="repeat" description="Solcar" evidence="9">
    <location>
        <begin position="297"/>
        <end position="397"/>
    </location>
</feature>
<organism evidence="12 13">
    <name type="scientific">Synchytrium microbalum</name>
    <dbReference type="NCBI Taxonomy" id="1806994"/>
    <lineage>
        <taxon>Eukaryota</taxon>
        <taxon>Fungi</taxon>
        <taxon>Fungi incertae sedis</taxon>
        <taxon>Chytridiomycota</taxon>
        <taxon>Chytridiomycota incertae sedis</taxon>
        <taxon>Chytridiomycetes</taxon>
        <taxon>Synchytriales</taxon>
        <taxon>Synchytriaceae</taxon>
        <taxon>Synchytrium</taxon>
    </lineage>
</organism>
<evidence type="ECO:0000256" key="8">
    <source>
        <dbReference type="ARBA" id="ARBA00023136"/>
    </source>
</evidence>
<evidence type="ECO:0000313" key="13">
    <source>
        <dbReference type="Proteomes" id="UP000319731"/>
    </source>
</evidence>
<dbReference type="Pfam" id="PF00153">
    <property type="entry name" value="Mito_carr"/>
    <property type="match status" value="4"/>
</dbReference>
<dbReference type="PROSITE" id="PS50920">
    <property type="entry name" value="SOLCAR"/>
    <property type="match status" value="3"/>
</dbReference>
<evidence type="ECO:0000256" key="4">
    <source>
        <dbReference type="ARBA" id="ARBA00022692"/>
    </source>
</evidence>
<keyword evidence="3 10" id="KW-0813">Transport</keyword>
<dbReference type="PANTHER" id="PTHR45624">
    <property type="entry name" value="MITOCHONDRIAL BASIC AMINO ACIDS TRANSPORTER-RELATED"/>
    <property type="match status" value="1"/>
</dbReference>
<feature type="region of interest" description="Disordered" evidence="11">
    <location>
        <begin position="173"/>
        <end position="229"/>
    </location>
</feature>
<dbReference type="PANTHER" id="PTHR45624:SF31">
    <property type="entry name" value="MITOCHONDRIAL ORNITHINE TRANSPORTER 1"/>
    <property type="match status" value="1"/>
</dbReference>
<dbReference type="GeneID" id="42003946"/>
<dbReference type="Gene3D" id="1.50.40.10">
    <property type="entry name" value="Mitochondrial carrier domain"/>
    <property type="match status" value="2"/>
</dbReference>
<feature type="repeat" description="Solcar" evidence="9">
    <location>
        <begin position="29"/>
        <end position="120"/>
    </location>
</feature>
<evidence type="ECO:0000313" key="12">
    <source>
        <dbReference type="EMBL" id="TPX34661.1"/>
    </source>
</evidence>
<comment type="caution">
    <text evidence="12">The sequence shown here is derived from an EMBL/GenBank/DDBJ whole genome shotgun (WGS) entry which is preliminary data.</text>
</comment>
<feature type="compositionally biased region" description="Low complexity" evidence="11">
    <location>
        <begin position="173"/>
        <end position="201"/>
    </location>
</feature>
<keyword evidence="13" id="KW-1185">Reference proteome</keyword>
<evidence type="ECO:0000256" key="2">
    <source>
        <dbReference type="ARBA" id="ARBA00006375"/>
    </source>
</evidence>
<evidence type="ECO:0000256" key="9">
    <source>
        <dbReference type="PROSITE-ProRule" id="PRU00282"/>
    </source>
</evidence>
<comment type="subcellular location">
    <subcellularLocation>
        <location evidence="1">Mitochondrion membrane</location>
        <topology evidence="1">Multi-pass membrane protein</topology>
    </subcellularLocation>
</comment>
<dbReference type="SUPFAM" id="SSF103506">
    <property type="entry name" value="Mitochondrial carrier"/>
    <property type="match status" value="1"/>
</dbReference>
<name>A0A507C599_9FUNG</name>
<keyword evidence="5" id="KW-0677">Repeat</keyword>
<evidence type="ECO:0000256" key="10">
    <source>
        <dbReference type="RuleBase" id="RU000488"/>
    </source>
</evidence>
<dbReference type="InterPro" id="IPR023395">
    <property type="entry name" value="MCP_dom_sf"/>
</dbReference>
<evidence type="ECO:0000256" key="11">
    <source>
        <dbReference type="SAM" id="MobiDB-lite"/>
    </source>
</evidence>
<accession>A0A507C599</accession>
<dbReference type="STRING" id="1806994.A0A507C599"/>
<dbReference type="Proteomes" id="UP000319731">
    <property type="component" value="Unassembled WGS sequence"/>
</dbReference>
<keyword evidence="6" id="KW-1133">Transmembrane helix</keyword>
<evidence type="ECO:0000256" key="3">
    <source>
        <dbReference type="ARBA" id="ARBA00022448"/>
    </source>
</evidence>
<keyword evidence="8 9" id="KW-0472">Membrane</keyword>
<sequence>MATAATVSPVESLGERLGQMKEDVKLAKDSRTADLIFGSVAGFTGKIVEFPFDTVKVRLQTQPLPEPGTAPRFRGAIDCFIKTVRSEGVLGLYKGLSPPLVGSMVENSVLFFSYNHIQNLIRTHTSSNPNEALSVQQLALAGFLSGGVVSFILTPIELVKCKLQVQDVNRLYNNNNNTNNSNTSNVTTKPSIPSPTTSHPTPKARPPRIPFSGHPSEPPPPPVTTTTATTKTPLVYRGPIHVISHTIKTHGVAGLYQGQFGTFLREAGGGAAWFGVYELVCRWIVDRDVKLNGKEDLSPIQLMGAGALAGMSYNAALFPADVIKSRQQTAEELGLSSSSTKIGRDGKPKRPSFFQVGRDLYRGEGIRGFYRGCTITVARSAPTSAVIFLTYEMLSRNFTF</sequence>